<dbReference type="EMBL" id="QJKJ01003079">
    <property type="protein sequence ID" value="RDY00053.1"/>
    <property type="molecule type" value="Genomic_DNA"/>
</dbReference>
<evidence type="ECO:0000256" key="7">
    <source>
        <dbReference type="ARBA" id="ARBA00023128"/>
    </source>
</evidence>
<dbReference type="OrthoDB" id="1736327at2759"/>
<dbReference type="PROSITE" id="PS50067">
    <property type="entry name" value="KINESIN_MOTOR_2"/>
    <property type="match status" value="1"/>
</dbReference>
<dbReference type="Gene3D" id="3.40.50.300">
    <property type="entry name" value="P-loop containing nucleotide triphosphate hydrolases"/>
    <property type="match status" value="1"/>
</dbReference>
<evidence type="ECO:0000256" key="8">
    <source>
        <dbReference type="ARBA" id="ARBA00023175"/>
    </source>
</evidence>
<dbReference type="GO" id="GO:0005743">
    <property type="term" value="C:mitochondrial inner membrane"/>
    <property type="evidence" value="ECO:0007669"/>
    <property type="project" value="UniProtKB-SubCell"/>
</dbReference>
<dbReference type="AlphaFoldDB" id="A0A371HB82"/>
<dbReference type="Proteomes" id="UP000257109">
    <property type="component" value="Unassembled WGS sequence"/>
</dbReference>
<keyword evidence="7" id="KW-0496">Mitochondrion</keyword>
<dbReference type="InterPro" id="IPR027417">
    <property type="entry name" value="P-loop_NTPase"/>
</dbReference>
<feature type="binding site" evidence="9">
    <location>
        <begin position="139"/>
        <end position="146"/>
    </location>
    <ligand>
        <name>ATP</name>
        <dbReference type="ChEBI" id="CHEBI:30616"/>
    </ligand>
</feature>
<evidence type="ECO:0000256" key="5">
    <source>
        <dbReference type="ARBA" id="ARBA00022792"/>
    </source>
</evidence>
<keyword evidence="3" id="KW-0813">Transport</keyword>
<dbReference type="PANTHER" id="PTHR45671:SF10">
    <property type="entry name" value="SOLUTE CARRIER FAMILY 25 MEMBER 3"/>
    <property type="match status" value="1"/>
</dbReference>
<keyword evidence="6" id="KW-0472">Membrane</keyword>
<dbReference type="InterPro" id="IPR036961">
    <property type="entry name" value="Kinesin_motor_dom_sf"/>
</dbReference>
<keyword evidence="5" id="KW-0999">Mitochondrion inner membrane</keyword>
<evidence type="ECO:0000313" key="11">
    <source>
        <dbReference type="EMBL" id="RDY00053.1"/>
    </source>
</evidence>
<keyword evidence="9" id="KW-0067">ATP-binding</keyword>
<comment type="subcellular location">
    <subcellularLocation>
        <location evidence="1">Mitochondrion inner membrane</location>
        <topology evidence="1">Multi-pass membrane protein</topology>
    </subcellularLocation>
</comment>
<evidence type="ECO:0000259" key="10">
    <source>
        <dbReference type="PROSITE" id="PS50067"/>
    </source>
</evidence>
<dbReference type="GO" id="GO:0008017">
    <property type="term" value="F:microtubule binding"/>
    <property type="evidence" value="ECO:0007669"/>
    <property type="project" value="InterPro"/>
</dbReference>
<dbReference type="GO" id="GO:0005524">
    <property type="term" value="F:ATP binding"/>
    <property type="evidence" value="ECO:0007669"/>
    <property type="project" value="UniProtKB-UniRule"/>
</dbReference>
<feature type="non-terminal residue" evidence="11">
    <location>
        <position position="1"/>
    </location>
</feature>
<evidence type="ECO:0000313" key="12">
    <source>
        <dbReference type="Proteomes" id="UP000257109"/>
    </source>
</evidence>
<organism evidence="11 12">
    <name type="scientific">Mucuna pruriens</name>
    <name type="common">Velvet bean</name>
    <name type="synonym">Dolichos pruriens</name>
    <dbReference type="NCBI Taxonomy" id="157652"/>
    <lineage>
        <taxon>Eukaryota</taxon>
        <taxon>Viridiplantae</taxon>
        <taxon>Streptophyta</taxon>
        <taxon>Embryophyta</taxon>
        <taxon>Tracheophyta</taxon>
        <taxon>Spermatophyta</taxon>
        <taxon>Magnoliopsida</taxon>
        <taxon>eudicotyledons</taxon>
        <taxon>Gunneridae</taxon>
        <taxon>Pentapetalae</taxon>
        <taxon>rosids</taxon>
        <taxon>fabids</taxon>
        <taxon>Fabales</taxon>
        <taxon>Fabaceae</taxon>
        <taxon>Papilionoideae</taxon>
        <taxon>50 kb inversion clade</taxon>
        <taxon>NPAAA clade</taxon>
        <taxon>indigoferoid/millettioid clade</taxon>
        <taxon>Phaseoleae</taxon>
        <taxon>Mucuna</taxon>
    </lineage>
</organism>
<keyword evidence="4" id="KW-0677">Repeat</keyword>
<dbReference type="PANTHER" id="PTHR45671">
    <property type="entry name" value="SOLUTE CARRIER FAMILY 25 (MITOCHONDRIAL CARRIER PHOSPHATE CARRIER), MEMBER 3, LIKE-RELATED-RELATED"/>
    <property type="match status" value="1"/>
</dbReference>
<evidence type="ECO:0000256" key="9">
    <source>
        <dbReference type="PROSITE-ProRule" id="PRU00283"/>
    </source>
</evidence>
<dbReference type="Pfam" id="PF00225">
    <property type="entry name" value="Kinesin"/>
    <property type="match status" value="1"/>
</dbReference>
<dbReference type="SMART" id="SM00129">
    <property type="entry name" value="KISc"/>
    <property type="match status" value="1"/>
</dbReference>
<keyword evidence="12" id="KW-1185">Reference proteome</keyword>
<dbReference type="STRING" id="157652.A0A371HB82"/>
<evidence type="ECO:0000256" key="3">
    <source>
        <dbReference type="ARBA" id="ARBA00022448"/>
    </source>
</evidence>
<keyword evidence="8 9" id="KW-0505">Motor protein</keyword>
<keyword evidence="6" id="KW-0812">Transmembrane</keyword>
<evidence type="ECO:0000256" key="2">
    <source>
        <dbReference type="ARBA" id="ARBA00006375"/>
    </source>
</evidence>
<dbReference type="GO" id="GO:0007018">
    <property type="term" value="P:microtubule-based movement"/>
    <property type="evidence" value="ECO:0007669"/>
    <property type="project" value="InterPro"/>
</dbReference>
<reference evidence="11" key="1">
    <citation type="submission" date="2018-05" db="EMBL/GenBank/DDBJ databases">
        <title>Draft genome of Mucuna pruriens seed.</title>
        <authorList>
            <person name="Nnadi N.E."/>
            <person name="Vos R."/>
            <person name="Hasami M.H."/>
            <person name="Devisetty U.K."/>
            <person name="Aguiy J.C."/>
        </authorList>
    </citation>
    <scope>NUCLEOTIDE SEQUENCE [LARGE SCALE GENOMIC DNA]</scope>
    <source>
        <strain evidence="11">JCA_2017</strain>
    </source>
</reference>
<dbReference type="InterPro" id="IPR044677">
    <property type="entry name" value="SLC25A3/Pic2/Mir1-like"/>
</dbReference>
<accession>A0A371HB82</accession>
<comment type="similarity">
    <text evidence="2">Belongs to the mitochondrial carrier (TC 2.A.29) family.</text>
</comment>
<name>A0A371HB82_MUCPR</name>
<gene>
    <name evidence="11" type="primary">KIN14D</name>
    <name evidence="11" type="ORF">CR513_16809</name>
</gene>
<comment type="similarity">
    <text evidence="9">Belongs to the TRAFAC class myosin-kinesin ATPase superfamily. Kinesin family.</text>
</comment>
<comment type="caution">
    <text evidence="11">The sequence shown here is derived from an EMBL/GenBank/DDBJ whole genome shotgun (WGS) entry which is preliminary data.</text>
</comment>
<feature type="domain" description="Kinesin motor" evidence="10">
    <location>
        <begin position="74"/>
        <end position="269"/>
    </location>
</feature>
<dbReference type="GO" id="GO:0003777">
    <property type="term" value="F:microtubule motor activity"/>
    <property type="evidence" value="ECO:0007669"/>
    <property type="project" value="InterPro"/>
</dbReference>
<protein>
    <submittedName>
        <fullName evidence="11">Kinesin-like protein KIN-14D</fullName>
    </submittedName>
</protein>
<keyword evidence="6" id="KW-1133">Transmembrane helix</keyword>
<evidence type="ECO:0000256" key="1">
    <source>
        <dbReference type="ARBA" id="ARBA00004448"/>
    </source>
</evidence>
<proteinExistence type="inferred from homology"/>
<evidence type="ECO:0000256" key="6">
    <source>
        <dbReference type="ARBA" id="ARBA00022989"/>
    </source>
</evidence>
<dbReference type="Gene3D" id="3.40.850.10">
    <property type="entry name" value="Kinesin motor domain"/>
    <property type="match status" value="1"/>
</dbReference>
<keyword evidence="9" id="KW-0547">Nucleotide-binding</keyword>
<evidence type="ECO:0000256" key="4">
    <source>
        <dbReference type="ARBA" id="ARBA00022737"/>
    </source>
</evidence>
<sequence>MTLTCHYDTGAGNKRLPLGYDQTIAPQMSGTSNNLNKSWQMRYFSIYSRSHSTRKPKSVTSLVISQDIVLETKAYSQRLTLRGCVPVGMDDRVADSTGKKYPFMFDKVFNHEASHCFDYYKINYARPNKGLMVCIFAYGQTGSGKTYTMMGRSDASELKGLIPRSLEQIFEISQSLKDQGGSTKCRLIYLFSEYYIILNRCGKQWQGFVIIKSVKYIASTQTENGVPVSRKQPCTIKQDGNGNTYVSDLTIVDVCSAYEISSLLQQAAQSSVGVMQNFMFYTFVPSPKEKCSKNLQLGVSFVAGYVAGVLCAIVQLSHPVDNLVSFLNHAKGATVDDVSIGTKQTHIHTTTFCVMQCLIESFNCCWILQAVKKIGIVGLFTSGLPVCMVMIGTLTGCGKSELAKVLAAYYFGFEEDMIQLYPREFMERHTVSKL</sequence>
<dbReference type="GO" id="GO:0005315">
    <property type="term" value="F:phosphate transmembrane transporter activity"/>
    <property type="evidence" value="ECO:0007669"/>
    <property type="project" value="InterPro"/>
</dbReference>
<dbReference type="SUPFAM" id="SSF52540">
    <property type="entry name" value="P-loop containing nucleoside triphosphate hydrolases"/>
    <property type="match status" value="1"/>
</dbReference>
<dbReference type="InterPro" id="IPR001752">
    <property type="entry name" value="Kinesin_motor_dom"/>
</dbReference>
<dbReference type="GO" id="GO:1990547">
    <property type="term" value="P:mitochondrial phosphate ion transmembrane transport"/>
    <property type="evidence" value="ECO:0007669"/>
    <property type="project" value="InterPro"/>
</dbReference>